<evidence type="ECO:0000259" key="2">
    <source>
        <dbReference type="Pfam" id="PF01571"/>
    </source>
</evidence>
<organism evidence="5 6">
    <name type="scientific">Toxocara canis</name>
    <name type="common">Canine roundworm</name>
    <dbReference type="NCBI Taxonomy" id="6265"/>
    <lineage>
        <taxon>Eukaryota</taxon>
        <taxon>Metazoa</taxon>
        <taxon>Ecdysozoa</taxon>
        <taxon>Nematoda</taxon>
        <taxon>Chromadorea</taxon>
        <taxon>Rhabditida</taxon>
        <taxon>Spirurina</taxon>
        <taxon>Ascaridomorpha</taxon>
        <taxon>Ascaridoidea</taxon>
        <taxon>Toxocaridae</taxon>
        <taxon>Toxocara</taxon>
    </lineage>
</organism>
<feature type="domain" description="GCVT N-terminal" evidence="2">
    <location>
        <begin position="1"/>
        <end position="212"/>
    </location>
</feature>
<comment type="similarity">
    <text evidence="1">Belongs to the GcvT family.</text>
</comment>
<gene>
    <name evidence="4" type="ORF">TCNE_LOCUS19609</name>
</gene>
<evidence type="ECO:0000313" key="5">
    <source>
        <dbReference type="Proteomes" id="UP000050794"/>
    </source>
</evidence>
<dbReference type="InterPro" id="IPR006222">
    <property type="entry name" value="GCVT_N"/>
</dbReference>
<dbReference type="EMBL" id="UYWY01027185">
    <property type="protein sequence ID" value="VDM50930.1"/>
    <property type="molecule type" value="Genomic_DNA"/>
</dbReference>
<evidence type="ECO:0000313" key="4">
    <source>
        <dbReference type="EMBL" id="VDM50930.1"/>
    </source>
</evidence>
<dbReference type="PANTHER" id="PTHR43757:SF15">
    <property type="entry name" value="PYRUVATE DEHYDROGENASE PHOSPHATASE REGULATORY SUBUNIT, MITOCHONDRIAL-LIKE"/>
    <property type="match status" value="1"/>
</dbReference>
<keyword evidence="5" id="KW-1185">Reference proteome</keyword>
<dbReference type="Pfam" id="PF01571">
    <property type="entry name" value="GCV_T"/>
    <property type="match status" value="1"/>
</dbReference>
<dbReference type="Pfam" id="PF08669">
    <property type="entry name" value="GCV_T_C"/>
    <property type="match status" value="1"/>
</dbReference>
<protein>
    <submittedName>
        <fullName evidence="6">GCV_T domain-containing protein</fullName>
    </submittedName>
</protein>
<dbReference type="GO" id="GO:0005739">
    <property type="term" value="C:mitochondrion"/>
    <property type="evidence" value="ECO:0007669"/>
    <property type="project" value="TreeGrafter"/>
</dbReference>
<dbReference type="InterPro" id="IPR013977">
    <property type="entry name" value="GcvT_C"/>
</dbReference>
<dbReference type="InterPro" id="IPR027266">
    <property type="entry name" value="TrmE/GcvT-like"/>
</dbReference>
<reference evidence="6" key="1">
    <citation type="submission" date="2016-06" db="UniProtKB">
        <authorList>
            <consortium name="WormBaseParasite"/>
        </authorList>
    </citation>
    <scope>IDENTIFICATION</scope>
</reference>
<accession>A0A183VFT9</accession>
<dbReference type="PIRSF" id="PIRSF006487">
    <property type="entry name" value="GcvT"/>
    <property type="match status" value="1"/>
</dbReference>
<feature type="domain" description="Aminomethyltransferase C-terminal" evidence="3">
    <location>
        <begin position="230"/>
        <end position="277"/>
    </location>
</feature>
<dbReference type="Proteomes" id="UP000050794">
    <property type="component" value="Unassembled WGS sequence"/>
</dbReference>
<name>A0A183VFT9_TOXCA</name>
<reference evidence="4 5" key="2">
    <citation type="submission" date="2018-11" db="EMBL/GenBank/DDBJ databases">
        <authorList>
            <consortium name="Pathogen Informatics"/>
        </authorList>
    </citation>
    <scope>NUCLEOTIDE SEQUENCE [LARGE SCALE GENOMIC DNA]</scope>
</reference>
<dbReference type="Gene3D" id="3.30.1360.120">
    <property type="entry name" value="Probable tRNA modification gtpase trme, domain 1"/>
    <property type="match status" value="1"/>
</dbReference>
<dbReference type="InterPro" id="IPR029043">
    <property type="entry name" value="GcvT/YgfZ_C"/>
</dbReference>
<dbReference type="AlphaFoldDB" id="A0A183VFT9"/>
<evidence type="ECO:0000256" key="1">
    <source>
        <dbReference type="ARBA" id="ARBA00008609"/>
    </source>
</evidence>
<dbReference type="SUPFAM" id="SSF101790">
    <property type="entry name" value="Aminomethyltransferase beta-barrel domain"/>
    <property type="match status" value="1"/>
</dbReference>
<dbReference type="InterPro" id="IPR028896">
    <property type="entry name" value="GcvT/YgfZ/DmdA"/>
</dbReference>
<evidence type="ECO:0000259" key="3">
    <source>
        <dbReference type="Pfam" id="PF08669"/>
    </source>
</evidence>
<proteinExistence type="inferred from homology"/>
<dbReference type="WBParaSite" id="TCNE_0001961301-mRNA-1">
    <property type="protein sequence ID" value="TCNE_0001961301-mRNA-1"/>
    <property type="gene ID" value="TCNE_0001961301"/>
</dbReference>
<evidence type="ECO:0000313" key="6">
    <source>
        <dbReference type="WBParaSite" id="TCNE_0001961301-mRNA-1"/>
    </source>
</evidence>
<dbReference type="SUPFAM" id="SSF103025">
    <property type="entry name" value="Folate-binding domain"/>
    <property type="match status" value="1"/>
</dbReference>
<dbReference type="PANTHER" id="PTHR43757">
    <property type="entry name" value="AMINOMETHYLTRANSFERASE"/>
    <property type="match status" value="1"/>
</dbReference>
<sequence>MQRLCSADVDQPIGTTIYTGMQNEAGGYITDCTVSRVGPKHYFVIAPTVQQLRFQHWFYKWAYEWRHIATSQDVTGLYTAIDVVGPASRYLMQDLTGRPMSASSFPSFHFKELSIGIATGIRAISVSHCGELGWVLYIPNEVGDFLLFHQKVAQNVYERVVDAGHEYGLMHAGYYALRQLRIEKFYVYWQQDINATVTPNECGRAFRVNFNKKFLGREALLKQNETGISKRFVQLLVDRHDMETDPWPQGGEVIYRDGKPIGRTTSAAYGYTLGCQIDIAGERFPVRVNQHSPTLPMISSELPAHYLPTQ</sequence>